<evidence type="ECO:0000313" key="2">
    <source>
        <dbReference type="EMBL" id="KAK4548291.1"/>
    </source>
</evidence>
<keyword evidence="1" id="KW-0812">Transmembrane</keyword>
<keyword evidence="1" id="KW-1133">Transmembrane helix</keyword>
<dbReference type="AlphaFoldDB" id="A0AAV9JSB4"/>
<evidence type="ECO:0000313" key="3">
    <source>
        <dbReference type="Proteomes" id="UP001324427"/>
    </source>
</evidence>
<dbReference type="Proteomes" id="UP001324427">
    <property type="component" value="Unassembled WGS sequence"/>
</dbReference>
<organism evidence="2 3">
    <name type="scientific">Oleoguttula mirabilis</name>
    <dbReference type="NCBI Taxonomy" id="1507867"/>
    <lineage>
        <taxon>Eukaryota</taxon>
        <taxon>Fungi</taxon>
        <taxon>Dikarya</taxon>
        <taxon>Ascomycota</taxon>
        <taxon>Pezizomycotina</taxon>
        <taxon>Dothideomycetes</taxon>
        <taxon>Dothideomycetidae</taxon>
        <taxon>Mycosphaerellales</taxon>
        <taxon>Teratosphaeriaceae</taxon>
        <taxon>Oleoguttula</taxon>
    </lineage>
</organism>
<proteinExistence type="predicted"/>
<keyword evidence="3" id="KW-1185">Reference proteome</keyword>
<keyword evidence="1" id="KW-0472">Membrane</keyword>
<comment type="caution">
    <text evidence="2">The sequence shown here is derived from an EMBL/GenBank/DDBJ whole genome shotgun (WGS) entry which is preliminary data.</text>
</comment>
<reference evidence="2 3" key="1">
    <citation type="submission" date="2021-11" db="EMBL/GenBank/DDBJ databases">
        <title>Black yeast isolated from Biological Soil Crust.</title>
        <authorList>
            <person name="Kurbessoian T."/>
        </authorList>
    </citation>
    <scope>NUCLEOTIDE SEQUENCE [LARGE SCALE GENOMIC DNA]</scope>
    <source>
        <strain evidence="2 3">CCFEE 5522</strain>
    </source>
</reference>
<gene>
    <name evidence="2" type="ORF">LTR36_010161</name>
</gene>
<protein>
    <submittedName>
        <fullName evidence="2">Uncharacterized protein</fullName>
    </submittedName>
</protein>
<evidence type="ECO:0000256" key="1">
    <source>
        <dbReference type="SAM" id="Phobius"/>
    </source>
</evidence>
<accession>A0AAV9JSB4</accession>
<name>A0AAV9JSB4_9PEZI</name>
<dbReference type="EMBL" id="JAVFHQ010000008">
    <property type="protein sequence ID" value="KAK4548291.1"/>
    <property type="molecule type" value="Genomic_DNA"/>
</dbReference>
<sequence>MSSDSLAMFRKSLGPDMAKLAEEHLQHEYGVPPSLLPDKEGPSTVSTYTSVGSLIGVGLGIFLAYRIRSNRAAMFRTFRTADRPTAVKFAGGREEPIPDLTPLIRPSTLGDIATYTFLGAGGVFFGGEMGLLTGTFRARQQIGADREGRDRIQTAFRKFQADALRKQADLLDQGSGKGVMGF</sequence>
<feature type="transmembrane region" description="Helical" evidence="1">
    <location>
        <begin position="45"/>
        <end position="65"/>
    </location>
</feature>